<evidence type="ECO:0000313" key="1">
    <source>
        <dbReference type="EMBL" id="MBC5726397.1"/>
    </source>
</evidence>
<comment type="caution">
    <text evidence="1">The sequence shown here is derived from an EMBL/GenBank/DDBJ whole genome shotgun (WGS) entry which is preliminary data.</text>
</comment>
<dbReference type="RefSeq" id="WP_186950199.1">
    <property type="nucleotide sequence ID" value="NZ_JACOPL010000015.1"/>
</dbReference>
<name>A0A923LYN2_9FIRM</name>
<reference evidence="1" key="1">
    <citation type="submission" date="2020-08" db="EMBL/GenBank/DDBJ databases">
        <title>Genome public.</title>
        <authorList>
            <person name="Liu C."/>
            <person name="Sun Q."/>
        </authorList>
    </citation>
    <scope>NUCLEOTIDE SEQUENCE</scope>
    <source>
        <strain evidence="1">NSJ-28</strain>
    </source>
</reference>
<organism evidence="1 2">
    <name type="scientific">Agathobaculum faecis</name>
    <dbReference type="NCBI Taxonomy" id="2763013"/>
    <lineage>
        <taxon>Bacteria</taxon>
        <taxon>Bacillati</taxon>
        <taxon>Bacillota</taxon>
        <taxon>Clostridia</taxon>
        <taxon>Eubacteriales</taxon>
        <taxon>Butyricicoccaceae</taxon>
        <taxon>Agathobaculum</taxon>
    </lineage>
</organism>
<dbReference type="AlphaFoldDB" id="A0A923LYN2"/>
<gene>
    <name evidence="1" type="ORF">H8S45_13130</name>
</gene>
<evidence type="ECO:0000313" key="2">
    <source>
        <dbReference type="Proteomes" id="UP000606499"/>
    </source>
</evidence>
<proteinExistence type="predicted"/>
<accession>A0A923LYN2</accession>
<dbReference type="EMBL" id="JACOPL010000015">
    <property type="protein sequence ID" value="MBC5726397.1"/>
    <property type="molecule type" value="Genomic_DNA"/>
</dbReference>
<keyword evidence="2" id="KW-1185">Reference proteome</keyword>
<sequence length="56" mass="6472">MKSEKTNEEKALNDYASNARRNVLEFKKIVAAFCGIDEADVKINVEVKRNEPEEMR</sequence>
<dbReference type="Proteomes" id="UP000606499">
    <property type="component" value="Unassembled WGS sequence"/>
</dbReference>
<protein>
    <submittedName>
        <fullName evidence="1">Uncharacterized protein</fullName>
    </submittedName>
</protein>